<evidence type="ECO:0000256" key="1">
    <source>
        <dbReference type="SAM" id="MobiDB-lite"/>
    </source>
</evidence>
<organism evidence="2 3">
    <name type="scientific">Pseudomonas kuykendallii</name>
    <dbReference type="NCBI Taxonomy" id="1007099"/>
    <lineage>
        <taxon>Bacteria</taxon>
        <taxon>Pseudomonadati</taxon>
        <taxon>Pseudomonadota</taxon>
        <taxon>Gammaproteobacteria</taxon>
        <taxon>Pseudomonadales</taxon>
        <taxon>Pseudomonadaceae</taxon>
        <taxon>Pseudomonas</taxon>
    </lineage>
</organism>
<dbReference type="OrthoDB" id="6851636at2"/>
<protein>
    <submittedName>
        <fullName evidence="2">Uncharacterized protein</fullName>
    </submittedName>
</protein>
<dbReference type="Proteomes" id="UP000243778">
    <property type="component" value="Unassembled WGS sequence"/>
</dbReference>
<name>A0A1H3EGW8_9PSED</name>
<dbReference type="STRING" id="1007099.SAMN05216287_3719"/>
<accession>A0A1H3EGW8</accession>
<gene>
    <name evidence="2" type="ORF">SAMN05216287_3719</name>
</gene>
<dbReference type="EMBL" id="FNNU01000006">
    <property type="protein sequence ID" value="SDX77986.1"/>
    <property type="molecule type" value="Genomic_DNA"/>
</dbReference>
<reference evidence="3" key="1">
    <citation type="submission" date="2016-10" db="EMBL/GenBank/DDBJ databases">
        <authorList>
            <person name="Varghese N."/>
            <person name="Submissions S."/>
        </authorList>
    </citation>
    <scope>NUCLEOTIDE SEQUENCE [LARGE SCALE GENOMIC DNA]</scope>
    <source>
        <strain evidence="3">NRRL B-59562</strain>
    </source>
</reference>
<feature type="region of interest" description="Disordered" evidence="1">
    <location>
        <begin position="255"/>
        <end position="275"/>
    </location>
</feature>
<evidence type="ECO:0000313" key="2">
    <source>
        <dbReference type="EMBL" id="SDX77986.1"/>
    </source>
</evidence>
<dbReference type="AlphaFoldDB" id="A0A1H3EGW8"/>
<evidence type="ECO:0000313" key="3">
    <source>
        <dbReference type="Proteomes" id="UP000243778"/>
    </source>
</evidence>
<proteinExistence type="predicted"/>
<dbReference type="RefSeq" id="WP_090231138.1">
    <property type="nucleotide sequence ID" value="NZ_FNNU01000006.1"/>
</dbReference>
<sequence length="288" mass="29637">MSIISGGVAGYYSANASSLYGQKTSVASALEASTASLANTAASTTSGHSSTVTLSSAGQQSNALSNYYAQFFPSRTGMTSDALVRGVISPGSVSSSQGKTLADVATDARSRMDANYATMKASGTPYDANSPGNVDTISLMGNLDRRSLYSVSENVGGLFSEQEQKAASSLMKQQLSLAMGEFVGPAGSQAQFVDPYAGDETARNLAGAKFLAAVSSDEKSSAAWNQEKAPIETALRTAALKEQVSKPLPNLFDLLSASGKENGSTSDEGGFPSLQDIKATNSSLLARV</sequence>
<keyword evidence="3" id="KW-1185">Reference proteome</keyword>